<feature type="signal peptide" evidence="1">
    <location>
        <begin position="1"/>
        <end position="22"/>
    </location>
</feature>
<dbReference type="Gene3D" id="2.60.120.560">
    <property type="entry name" value="Exo-inulinase, domain 1"/>
    <property type="match status" value="1"/>
</dbReference>
<keyword evidence="1" id="KW-0732">Signal</keyword>
<evidence type="ECO:0000313" key="3">
    <source>
        <dbReference type="Proteomes" id="UP001493487"/>
    </source>
</evidence>
<feature type="chain" id="PRO_5046671069" description="DUF1080 domain-containing protein" evidence="1">
    <location>
        <begin position="23"/>
        <end position="1013"/>
    </location>
</feature>
<evidence type="ECO:0000256" key="1">
    <source>
        <dbReference type="SAM" id="SignalP"/>
    </source>
</evidence>
<keyword evidence="3" id="KW-1185">Reference proteome</keyword>
<sequence length="1013" mass="111633">MFRKLCNWAAAFLLVFGVSVVALPGHTALAAGNSFYDTFDAGNGNWSEFSGSWSVSGGSYIQSTTTNGTYFTGIKDKRWGDATYDFDLKVVNNGGSNLSWAGLQFKKMIASDNPFESGFMLYIRANGSVELYKVNKVLISASTGIDFSTFRHVRVVNSGANIKVYVNNETTPRIDYNDATFASGYAGLVVSTSSWHFDNVSVSGPDLPYTINVGDADLLYTDAQMQITMDSTFGTMKDNDDSMNFYHGPYSQHFRGPSDDPMQTYVSSGGEQLIDKNGHEGDSYRYHIWIMNYYKIGPNELIGFTHNERWPAGQTSGIPKFSLGVAYSNDNGATWEFCGEMLKPYNEDLNVGGTPIVIIGDYIYAYYNDGVNNELGAYPRHIAVARADLQDVIAAARNLQNTTWTKYSNGSWSGNAFTSLGDRIIDNTYGKEDTHSDATFNTAINKYLMTIQTHDASKLTLYSSSDGINWSMEAIVDSVTAGSVMQPYSTFVDYVGGAADGTTVDGNFDIIYPRKAWSDYTIDNLYRRSITITTNQTDRYSASGGFSQTQGVNQWSYEQWNGTAYSNMTWDSGNNRWKGAQDNVIIGSSWQHPDTNDSVRTWTAPKLGVVNVAGLAKKASNSGFGDGVNVRILKNGTQIWPSSGWQSIAYNNFTGVSHNLTVSVAPNDQIRFIVNKNGTNSSDTTHWDPTIEYENYSASSGFSSAQGTNQWYYKQWNGSSYSDMTWDAVNNRWNGAQTYVIVGSNWQHPDTNDSVRAWKAPSSGTVRLTGTAKKDSNNGLGDGVNVKIMKNGTQVWPSSGWEYIAANNFVGASHDISIPVEANDFIYFVVNKNGTITSDTMVWDPTVRYTGVEYNSFSATSGFSSVQETNQWSYKQWNGTSYSDMTWDTVNNRWKGAQTYALVGYNWQHPDTNDSVRAWKAPKAGTVQITGNAKKDIYNGIGDGVNVKIMKNGTQVWPASGWQAIAANNFVGFSHDISISVAANDLVYFVVNKNGTNTGDTTVWTPTVLYTGL</sequence>
<evidence type="ECO:0008006" key="4">
    <source>
        <dbReference type="Google" id="ProtNLM"/>
    </source>
</evidence>
<name>A0ABV1KWI9_9BACL</name>
<accession>A0ABV1KWI9</accession>
<dbReference type="Proteomes" id="UP001493487">
    <property type="component" value="Unassembled WGS sequence"/>
</dbReference>
<proteinExistence type="predicted"/>
<organism evidence="2 3">
    <name type="scientific">Cohnella silvisoli</name>
    <dbReference type="NCBI Taxonomy" id="2873699"/>
    <lineage>
        <taxon>Bacteria</taxon>
        <taxon>Bacillati</taxon>
        <taxon>Bacillota</taxon>
        <taxon>Bacilli</taxon>
        <taxon>Bacillales</taxon>
        <taxon>Paenibacillaceae</taxon>
        <taxon>Cohnella</taxon>
    </lineage>
</organism>
<comment type="caution">
    <text evidence="2">The sequence shown here is derived from an EMBL/GenBank/DDBJ whole genome shotgun (WGS) entry which is preliminary data.</text>
</comment>
<reference evidence="2 3" key="1">
    <citation type="journal article" date="2023" name="Genome Announc.">
        <title>Pan-Genome Analyses of the Genus Cohnella and Proposal of the Novel Species Cohnella silvisoli sp. nov., Isolated from Forest Soil.</title>
        <authorList>
            <person name="Wang C."/>
            <person name="Mao L."/>
            <person name="Bao G."/>
            <person name="Zhu H."/>
        </authorList>
    </citation>
    <scope>NUCLEOTIDE SEQUENCE [LARGE SCALE GENOMIC DNA]</scope>
    <source>
        <strain evidence="2 3">NL03-T5-1</strain>
    </source>
</reference>
<protein>
    <recommendedName>
        <fullName evidence="4">DUF1080 domain-containing protein</fullName>
    </recommendedName>
</protein>
<dbReference type="RefSeq" id="WP_232186738.1">
    <property type="nucleotide sequence ID" value="NZ_JAIOAP010000009.1"/>
</dbReference>
<dbReference type="EMBL" id="JASKHM010000010">
    <property type="protein sequence ID" value="MEQ4484360.1"/>
    <property type="molecule type" value="Genomic_DNA"/>
</dbReference>
<gene>
    <name evidence="2" type="ORF">QJS35_18340</name>
</gene>
<evidence type="ECO:0000313" key="2">
    <source>
        <dbReference type="EMBL" id="MEQ4484360.1"/>
    </source>
</evidence>